<dbReference type="SUPFAM" id="SSF117281">
    <property type="entry name" value="Kelch motif"/>
    <property type="match status" value="1"/>
</dbReference>
<evidence type="ECO:0000313" key="4">
    <source>
        <dbReference type="EMBL" id="ORZ36664.1"/>
    </source>
</evidence>
<keyword evidence="5" id="KW-1185">Reference proteome</keyword>
<dbReference type="EMBL" id="MCFL01000016">
    <property type="protein sequence ID" value="ORZ36664.1"/>
    <property type="molecule type" value="Genomic_DNA"/>
</dbReference>
<reference evidence="4 5" key="1">
    <citation type="submission" date="2016-07" db="EMBL/GenBank/DDBJ databases">
        <title>Pervasive Adenine N6-methylation of Active Genes in Fungi.</title>
        <authorList>
            <consortium name="DOE Joint Genome Institute"/>
            <person name="Mondo S.J."/>
            <person name="Dannebaum R.O."/>
            <person name="Kuo R.C."/>
            <person name="Labutti K."/>
            <person name="Haridas S."/>
            <person name="Kuo A."/>
            <person name="Salamov A."/>
            <person name="Ahrendt S.R."/>
            <person name="Lipzen A."/>
            <person name="Sullivan W."/>
            <person name="Andreopoulos W.B."/>
            <person name="Clum A."/>
            <person name="Lindquist E."/>
            <person name="Daum C."/>
            <person name="Ramamoorthy G.K."/>
            <person name="Gryganskyi A."/>
            <person name="Culley D."/>
            <person name="Magnuson J.K."/>
            <person name="James T.Y."/>
            <person name="O'Malley M.A."/>
            <person name="Stajich J.E."/>
            <person name="Spatafora J.W."/>
            <person name="Visel A."/>
            <person name="Grigoriev I.V."/>
        </authorList>
    </citation>
    <scope>NUCLEOTIDE SEQUENCE [LARGE SCALE GENOMIC DNA]</scope>
    <source>
        <strain evidence="4 5">PL171</strain>
    </source>
</reference>
<protein>
    <submittedName>
        <fullName evidence="4">Uncharacterized protein</fullName>
    </submittedName>
</protein>
<dbReference type="InterPro" id="IPR015915">
    <property type="entry name" value="Kelch-typ_b-propeller"/>
</dbReference>
<evidence type="ECO:0000256" key="3">
    <source>
        <dbReference type="SAM" id="SignalP"/>
    </source>
</evidence>
<evidence type="ECO:0000256" key="2">
    <source>
        <dbReference type="SAM" id="Phobius"/>
    </source>
</evidence>
<accession>A0A1Y2HRU4</accession>
<organism evidence="4 5">
    <name type="scientific">Catenaria anguillulae PL171</name>
    <dbReference type="NCBI Taxonomy" id="765915"/>
    <lineage>
        <taxon>Eukaryota</taxon>
        <taxon>Fungi</taxon>
        <taxon>Fungi incertae sedis</taxon>
        <taxon>Blastocladiomycota</taxon>
        <taxon>Blastocladiomycetes</taxon>
        <taxon>Blastocladiales</taxon>
        <taxon>Catenariaceae</taxon>
        <taxon>Catenaria</taxon>
    </lineage>
</organism>
<proteinExistence type="predicted"/>
<evidence type="ECO:0000313" key="5">
    <source>
        <dbReference type="Proteomes" id="UP000193411"/>
    </source>
</evidence>
<keyword evidence="2" id="KW-1133">Transmembrane helix</keyword>
<sequence length="549" mass="57123">MTMTTMATLALRFLLLLATLSTTTHASPIKDVTTAYLPSLSTLLFFGGFDNRTPFLTTCGLINLSAAFSVDAPPITPIPALPAPTSRLVPMIRDVAGQGAYEVLVSNGITNYQLGNTTWTYVVSKNAGGGAGPAVTVTQPNRAGRQVEWVPYAPAYVSAATYPSLPSDMLAIGGRVYPDPFVSTVRKFDVQSGGSAIVAGAEAGGPLGRADAGLTGVNVTHVVLVGGYNANVPEGMRDIWLLNVPQMRWTRSPHQTTYPRSHLALVTYKSFVVVIGREAPLIEVINVAVGDAPRVAEIKGSGPITLEATAATVVGDQIILLGGNTKVGDPDQRFVRVLKVKETGASLAFEWMSTFTPPQAAPPPSSTQPGGVSPPVTTDATNESSPFPIAAVIGASIGGVAILAGIAFFVYRRGQQRSSNPRAAPSSAPTTQPPAHAELAQITYQPPVPSSQQSPMYPMPPKTPVATVINMPSDPSTVLLAAASAASQDKYSIVAHGIGGGQSHARQAEAEAEEEVLMLPPANPEVPPASGGERDVAGTLYLPHATSAR</sequence>
<feature type="region of interest" description="Disordered" evidence="1">
    <location>
        <begin position="521"/>
        <end position="549"/>
    </location>
</feature>
<dbReference type="Gene3D" id="2.120.10.80">
    <property type="entry name" value="Kelch-type beta propeller"/>
    <property type="match status" value="1"/>
</dbReference>
<feature type="transmembrane region" description="Helical" evidence="2">
    <location>
        <begin position="387"/>
        <end position="411"/>
    </location>
</feature>
<feature type="chain" id="PRO_5012914863" evidence="3">
    <location>
        <begin position="27"/>
        <end position="549"/>
    </location>
</feature>
<keyword evidence="2" id="KW-0472">Membrane</keyword>
<evidence type="ECO:0000256" key="1">
    <source>
        <dbReference type="SAM" id="MobiDB-lite"/>
    </source>
</evidence>
<keyword evidence="3" id="KW-0732">Signal</keyword>
<dbReference type="Proteomes" id="UP000193411">
    <property type="component" value="Unassembled WGS sequence"/>
</dbReference>
<dbReference type="OrthoDB" id="10250130at2759"/>
<dbReference type="AlphaFoldDB" id="A0A1Y2HRU4"/>
<keyword evidence="2" id="KW-0812">Transmembrane</keyword>
<feature type="signal peptide" evidence="3">
    <location>
        <begin position="1"/>
        <end position="26"/>
    </location>
</feature>
<comment type="caution">
    <text evidence="4">The sequence shown here is derived from an EMBL/GenBank/DDBJ whole genome shotgun (WGS) entry which is preliminary data.</text>
</comment>
<gene>
    <name evidence="4" type="ORF">BCR44DRAFT_1432356</name>
</gene>
<name>A0A1Y2HRU4_9FUNG</name>
<feature type="region of interest" description="Disordered" evidence="1">
    <location>
        <begin position="356"/>
        <end position="381"/>
    </location>
</feature>